<evidence type="ECO:0000313" key="1">
    <source>
        <dbReference type="EMBL" id="CAH8352405.1"/>
    </source>
</evidence>
<proteinExistence type="predicted"/>
<organism evidence="1 2">
    <name type="scientific">Eruca vesicaria subsp. sativa</name>
    <name type="common">Garden rocket</name>
    <name type="synonym">Eruca sativa</name>
    <dbReference type="NCBI Taxonomy" id="29727"/>
    <lineage>
        <taxon>Eukaryota</taxon>
        <taxon>Viridiplantae</taxon>
        <taxon>Streptophyta</taxon>
        <taxon>Embryophyta</taxon>
        <taxon>Tracheophyta</taxon>
        <taxon>Spermatophyta</taxon>
        <taxon>Magnoliopsida</taxon>
        <taxon>eudicotyledons</taxon>
        <taxon>Gunneridae</taxon>
        <taxon>Pentapetalae</taxon>
        <taxon>rosids</taxon>
        <taxon>malvids</taxon>
        <taxon>Brassicales</taxon>
        <taxon>Brassicaceae</taxon>
        <taxon>Brassiceae</taxon>
        <taxon>Eruca</taxon>
    </lineage>
</organism>
<dbReference type="AlphaFoldDB" id="A0ABC8KB40"/>
<dbReference type="EMBL" id="CAKOAT010175043">
    <property type="protein sequence ID" value="CAH8352405.1"/>
    <property type="molecule type" value="Genomic_DNA"/>
</dbReference>
<name>A0ABC8KB40_ERUVS</name>
<sequence length="104" mass="11878">MAYITLVNMNKLPSLTFAKQNQRRTDKRAVPVRQSSLLKAISTKSIEKKVTSKLLQTSTSSEKMYILSVPLLSSRLMPTYSSTRVQAQQRYTFMYQELMPVAQA</sequence>
<keyword evidence="2" id="KW-1185">Reference proteome</keyword>
<evidence type="ECO:0000313" key="2">
    <source>
        <dbReference type="Proteomes" id="UP001642260"/>
    </source>
</evidence>
<protein>
    <submittedName>
        <fullName evidence="1">Uncharacterized protein</fullName>
    </submittedName>
</protein>
<reference evidence="1 2" key="1">
    <citation type="submission" date="2022-03" db="EMBL/GenBank/DDBJ databases">
        <authorList>
            <person name="Macdonald S."/>
            <person name="Ahmed S."/>
            <person name="Newling K."/>
        </authorList>
    </citation>
    <scope>NUCLEOTIDE SEQUENCE [LARGE SCALE GENOMIC DNA]</scope>
</reference>
<comment type="caution">
    <text evidence="1">The sequence shown here is derived from an EMBL/GenBank/DDBJ whole genome shotgun (WGS) entry which is preliminary data.</text>
</comment>
<gene>
    <name evidence="1" type="ORF">ERUC_LOCUS18610</name>
</gene>
<accession>A0ABC8KB40</accession>
<dbReference type="Proteomes" id="UP001642260">
    <property type="component" value="Unassembled WGS sequence"/>
</dbReference>